<dbReference type="EMBL" id="JAXOFX010000021">
    <property type="protein sequence ID" value="MDZ5474197.1"/>
    <property type="molecule type" value="Genomic_DNA"/>
</dbReference>
<feature type="domain" description="Pyridoxamine 5'-phosphate oxidase N-terminal" evidence="1">
    <location>
        <begin position="35"/>
        <end position="156"/>
    </location>
</feature>
<dbReference type="NCBIfam" id="TIGR04025">
    <property type="entry name" value="PPOX_FMN_DR2398"/>
    <property type="match status" value="1"/>
</dbReference>
<keyword evidence="3" id="KW-1185">Reference proteome</keyword>
<dbReference type="SUPFAM" id="SSF50475">
    <property type="entry name" value="FMN-binding split barrel"/>
    <property type="match status" value="1"/>
</dbReference>
<dbReference type="InterPro" id="IPR024029">
    <property type="entry name" value="Pyridox_Oxase_FMN-dep"/>
</dbReference>
<reference evidence="2 3" key="1">
    <citation type="submission" date="2023-11" db="EMBL/GenBank/DDBJ databases">
        <title>Bacillus jintuensis, isolated from a mudflat on the Beibu Gulf coast.</title>
        <authorList>
            <person name="Li M."/>
        </authorList>
    </citation>
    <scope>NUCLEOTIDE SEQUENCE [LARGE SCALE GENOMIC DNA]</scope>
    <source>
        <strain evidence="2 3">31A1R</strain>
    </source>
</reference>
<dbReference type="PANTHER" id="PTHR42815:SF2">
    <property type="entry name" value="FAD-BINDING, PUTATIVE (AFU_ORTHOLOGUE AFUA_6G07600)-RELATED"/>
    <property type="match status" value="1"/>
</dbReference>
<protein>
    <submittedName>
        <fullName evidence="2">Pyridoxamine 5'-phosphate oxidase family protein</fullName>
    </submittedName>
</protein>
<dbReference type="InterPro" id="IPR012349">
    <property type="entry name" value="Split_barrel_FMN-bd"/>
</dbReference>
<gene>
    <name evidence="2" type="ORF">SM124_21105</name>
</gene>
<accession>A0ABU5J495</accession>
<dbReference type="PANTHER" id="PTHR42815">
    <property type="entry name" value="FAD-BINDING, PUTATIVE (AFU_ORTHOLOGUE AFUA_6G07600)-RELATED"/>
    <property type="match status" value="1"/>
</dbReference>
<organism evidence="2 3">
    <name type="scientific">Robertmurraya mangrovi</name>
    <dbReference type="NCBI Taxonomy" id="3098077"/>
    <lineage>
        <taxon>Bacteria</taxon>
        <taxon>Bacillati</taxon>
        <taxon>Bacillota</taxon>
        <taxon>Bacilli</taxon>
        <taxon>Bacillales</taxon>
        <taxon>Bacillaceae</taxon>
        <taxon>Robertmurraya</taxon>
    </lineage>
</organism>
<evidence type="ECO:0000259" key="1">
    <source>
        <dbReference type="Pfam" id="PF01243"/>
    </source>
</evidence>
<name>A0ABU5J495_9BACI</name>
<dbReference type="RefSeq" id="WP_322448491.1">
    <property type="nucleotide sequence ID" value="NZ_JAXOFX010000021.1"/>
</dbReference>
<evidence type="ECO:0000313" key="2">
    <source>
        <dbReference type="EMBL" id="MDZ5474197.1"/>
    </source>
</evidence>
<proteinExistence type="predicted"/>
<dbReference type="Gene3D" id="2.30.110.10">
    <property type="entry name" value="Electron Transport, Fmn-binding Protein, Chain A"/>
    <property type="match status" value="1"/>
</dbReference>
<comment type="caution">
    <text evidence="2">The sequence shown here is derived from an EMBL/GenBank/DDBJ whole genome shotgun (WGS) entry which is preliminary data.</text>
</comment>
<dbReference type="InterPro" id="IPR011576">
    <property type="entry name" value="Pyridox_Oxase_N"/>
</dbReference>
<sequence>MVEVNFKQIVQSEEELRELLGFPSETVKNKSINFLDEHCKHFIQKSPFLMLGTSDKDGNCDTSPRGDHPGFVLIADDQHMIIPERPGNRRMDSLRNILSNPQVGLIFMIPGLEETLRINGTAKITKDEELLLKMTAFGKTPQLGIVVKVEECYLHCAKAFKRSKLWNPESWLEQEELPHPAKILADHVNLPGVDEKQISVVLEDSYKNRLY</sequence>
<evidence type="ECO:0000313" key="3">
    <source>
        <dbReference type="Proteomes" id="UP001290455"/>
    </source>
</evidence>
<dbReference type="Proteomes" id="UP001290455">
    <property type="component" value="Unassembled WGS sequence"/>
</dbReference>
<dbReference type="Pfam" id="PF01243">
    <property type="entry name" value="PNPOx_N"/>
    <property type="match status" value="1"/>
</dbReference>